<evidence type="ECO:0000313" key="1">
    <source>
        <dbReference type="EMBL" id="KTD86376.1"/>
    </source>
</evidence>
<gene>
    <name evidence="1" type="ORF">UQ64_16115</name>
</gene>
<protein>
    <recommendedName>
        <fullName evidence="3">SHOCT domain-containing protein</fullName>
    </recommendedName>
</protein>
<keyword evidence="2" id="KW-1185">Reference proteome</keyword>
<evidence type="ECO:0000313" key="2">
    <source>
        <dbReference type="Proteomes" id="UP000054709"/>
    </source>
</evidence>
<comment type="caution">
    <text evidence="1">The sequence shown here is derived from an EMBL/GenBank/DDBJ whole genome shotgun (WGS) entry which is preliminary data.</text>
</comment>
<evidence type="ECO:0008006" key="3">
    <source>
        <dbReference type="Google" id="ProtNLM"/>
    </source>
</evidence>
<dbReference type="EMBL" id="LCZJ02000020">
    <property type="protein sequence ID" value="KTD86376.1"/>
    <property type="molecule type" value="Genomic_DNA"/>
</dbReference>
<dbReference type="OrthoDB" id="2678828at2"/>
<dbReference type="AlphaFoldDB" id="A0A0W1AYH7"/>
<proteinExistence type="predicted"/>
<name>A0A0W1AYH7_9BACL</name>
<organism evidence="1 2">
    <name type="scientific">Paenibacillus etheri</name>
    <dbReference type="NCBI Taxonomy" id="1306852"/>
    <lineage>
        <taxon>Bacteria</taxon>
        <taxon>Bacillati</taxon>
        <taxon>Bacillota</taxon>
        <taxon>Bacilli</taxon>
        <taxon>Bacillales</taxon>
        <taxon>Paenibacillaceae</taxon>
        <taxon>Paenibacillus</taxon>
    </lineage>
</organism>
<reference evidence="1 2" key="1">
    <citation type="journal article" date="2015" name="Int. Biodeterior. Biodegradation">
        <title>Physiological and genetic screening methods for the isolation of methyl tert-butyl ether-degrading bacteria for bioremediation purposes.</title>
        <authorList>
            <person name="Guisado I.M."/>
            <person name="Purswani J."/>
            <person name="Gonzalez Lopez J."/>
            <person name="Pozo C."/>
        </authorList>
    </citation>
    <scope>NUCLEOTIDE SEQUENCE [LARGE SCALE GENOMIC DNA]</scope>
    <source>
        <strain evidence="1 2">SH7</strain>
    </source>
</reference>
<dbReference type="Proteomes" id="UP000054709">
    <property type="component" value="Unassembled WGS sequence"/>
</dbReference>
<dbReference type="RefSeq" id="WP_060623871.1">
    <property type="nucleotide sequence ID" value="NZ_LCZJ02000020.1"/>
</dbReference>
<accession>A0A0W1AYH7</accession>
<sequence>MDIKRVIIVGTVVIVMSFGNAWSSLTANASSSAQWSTASVADKDELLLKALNQPTDEDLYDALYDGKSLQDIASEQNTDIEDVINLQVAQLTEQLDSRLASGSITAEQYATHTAELRDIVTESVLTSFG</sequence>